<evidence type="ECO:0000256" key="2">
    <source>
        <dbReference type="ARBA" id="ARBA00019014"/>
    </source>
</evidence>
<dbReference type="HAMAP" id="MF_00795">
    <property type="entry name" value="CutC"/>
    <property type="match status" value="1"/>
</dbReference>
<dbReference type="SUPFAM" id="SSF110395">
    <property type="entry name" value="CutC-like"/>
    <property type="match status" value="1"/>
</dbReference>
<comment type="caution">
    <text evidence="4">The sequence shown here is derived from an EMBL/GenBank/DDBJ whole genome shotgun (WGS) entry which is preliminary data.</text>
</comment>
<reference evidence="4 5" key="1">
    <citation type="journal article" date="2023" name="G3 (Bethesda)">
        <title>A chromosome-level genome assembly of Zasmidium syzygii isolated from banana leaves.</title>
        <authorList>
            <person name="van Westerhoven A.C."/>
            <person name="Mehrabi R."/>
            <person name="Talebi R."/>
            <person name="Steentjes M.B.F."/>
            <person name="Corcolon B."/>
            <person name="Chong P.A."/>
            <person name="Kema G.H.J."/>
            <person name="Seidl M.F."/>
        </authorList>
    </citation>
    <scope>NUCLEOTIDE SEQUENCE [LARGE SCALE GENOMIC DNA]</scope>
    <source>
        <strain evidence="4 5">P124</strain>
    </source>
</reference>
<protein>
    <recommendedName>
        <fullName evidence="2">Copper homeostasis protein cutC homolog</fullName>
    </recommendedName>
</protein>
<proteinExistence type="inferred from homology"/>
<gene>
    <name evidence="4" type="ORF">PRZ48_006442</name>
</gene>
<feature type="compositionally biased region" description="Low complexity" evidence="3">
    <location>
        <begin position="227"/>
        <end position="236"/>
    </location>
</feature>
<evidence type="ECO:0000256" key="1">
    <source>
        <dbReference type="ARBA" id="ARBA00007768"/>
    </source>
</evidence>
<keyword evidence="5" id="KW-1185">Reference proteome</keyword>
<dbReference type="Proteomes" id="UP001305779">
    <property type="component" value="Unassembled WGS sequence"/>
</dbReference>
<sequence>MSLLEVCCFSPESAITASEAGADRIELCDSQHAGGTTPAADWLVRVKSKVSIPVFVMIRPRGGDFYFSDAEFERMKVDIDELKPAADGFVFGILDEKRKVDIVRTTELVRRAAPLPCTFHKAFDETPDPLQAFEDVIATGCHSILSSGGASSGVKGGLKVLKAMVHSAQGRIIVMPGGGVRSSNLAEVQAATGASHFHSSAMHKDSSTPDAKEIRLMKQVLQQHASGLASRSGSLGDENFSQDATGSSLDLPAVSIGATPVEERQMDF</sequence>
<dbReference type="Gene3D" id="3.20.20.380">
    <property type="entry name" value="Copper homeostasis (CutC) domain"/>
    <property type="match status" value="1"/>
</dbReference>
<dbReference type="InterPro" id="IPR036822">
    <property type="entry name" value="CutC-like_dom_sf"/>
</dbReference>
<accession>A0ABR0ENF5</accession>
<feature type="region of interest" description="Disordered" evidence="3">
    <location>
        <begin position="227"/>
        <end position="268"/>
    </location>
</feature>
<dbReference type="PANTHER" id="PTHR12598:SF0">
    <property type="entry name" value="COPPER HOMEOSTASIS PROTEIN CUTC HOMOLOG"/>
    <property type="match status" value="1"/>
</dbReference>
<evidence type="ECO:0000313" key="4">
    <source>
        <dbReference type="EMBL" id="KAK4503015.1"/>
    </source>
</evidence>
<dbReference type="Pfam" id="PF03932">
    <property type="entry name" value="CutC"/>
    <property type="match status" value="1"/>
</dbReference>
<organism evidence="4 5">
    <name type="scientific">Zasmidium cellare</name>
    <name type="common">Wine cellar mold</name>
    <name type="synonym">Racodium cellare</name>
    <dbReference type="NCBI Taxonomy" id="395010"/>
    <lineage>
        <taxon>Eukaryota</taxon>
        <taxon>Fungi</taxon>
        <taxon>Dikarya</taxon>
        <taxon>Ascomycota</taxon>
        <taxon>Pezizomycotina</taxon>
        <taxon>Dothideomycetes</taxon>
        <taxon>Dothideomycetidae</taxon>
        <taxon>Mycosphaerellales</taxon>
        <taxon>Mycosphaerellaceae</taxon>
        <taxon>Zasmidium</taxon>
    </lineage>
</organism>
<name>A0ABR0ENF5_ZASCE</name>
<evidence type="ECO:0000313" key="5">
    <source>
        <dbReference type="Proteomes" id="UP001305779"/>
    </source>
</evidence>
<dbReference type="PANTHER" id="PTHR12598">
    <property type="entry name" value="COPPER HOMEOSTASIS PROTEIN CUTC"/>
    <property type="match status" value="1"/>
</dbReference>
<dbReference type="EMBL" id="JAXOVC010000004">
    <property type="protein sequence ID" value="KAK4503015.1"/>
    <property type="molecule type" value="Genomic_DNA"/>
</dbReference>
<dbReference type="InterPro" id="IPR005627">
    <property type="entry name" value="CutC-like"/>
</dbReference>
<evidence type="ECO:0000256" key="3">
    <source>
        <dbReference type="SAM" id="MobiDB-lite"/>
    </source>
</evidence>
<feature type="compositionally biased region" description="Polar residues" evidence="3">
    <location>
        <begin position="239"/>
        <end position="248"/>
    </location>
</feature>
<comment type="similarity">
    <text evidence="1">Belongs to the CutC family.</text>
</comment>